<comment type="caution">
    <text evidence="4">The sequence shown here is derived from an EMBL/GenBank/DDBJ whole genome shotgun (WGS) entry which is preliminary data.</text>
</comment>
<name>A0ABS5E9G2_9PROT</name>
<evidence type="ECO:0000256" key="3">
    <source>
        <dbReference type="SAM" id="SignalP"/>
    </source>
</evidence>
<reference evidence="4 5" key="1">
    <citation type="submission" date="2021-04" db="EMBL/GenBank/DDBJ databases">
        <title>The complete genome sequence of Neokomagataea sp. TBRC 2177.</title>
        <authorList>
            <person name="Charoenyingcharoen P."/>
            <person name="Yukphan P."/>
        </authorList>
    </citation>
    <scope>NUCLEOTIDE SEQUENCE [LARGE SCALE GENOMIC DNA]</scope>
    <source>
        <strain evidence="4 5">TBRC 2177</strain>
    </source>
</reference>
<feature type="chain" id="PRO_5047133233" evidence="3">
    <location>
        <begin position="29"/>
        <end position="249"/>
    </location>
</feature>
<feature type="signal peptide" evidence="3">
    <location>
        <begin position="1"/>
        <end position="28"/>
    </location>
</feature>
<organism evidence="4 5">
    <name type="scientific">Neokomagataea anthophila</name>
    <dbReference type="NCBI Taxonomy" id="2826925"/>
    <lineage>
        <taxon>Bacteria</taxon>
        <taxon>Pseudomonadati</taxon>
        <taxon>Pseudomonadota</taxon>
        <taxon>Alphaproteobacteria</taxon>
        <taxon>Acetobacterales</taxon>
        <taxon>Acetobacteraceae</taxon>
        <taxon>Neokomagataea</taxon>
    </lineage>
</organism>
<keyword evidence="4" id="KW-0378">Hydrolase</keyword>
<evidence type="ECO:0000313" key="4">
    <source>
        <dbReference type="EMBL" id="MBR0560553.1"/>
    </source>
</evidence>
<dbReference type="GO" id="GO:0016787">
    <property type="term" value="F:hydrolase activity"/>
    <property type="evidence" value="ECO:0007669"/>
    <property type="project" value="UniProtKB-KW"/>
</dbReference>
<protein>
    <submittedName>
        <fullName evidence="4">Glycoside hydrolase family 68 protein</fullName>
    </submittedName>
</protein>
<dbReference type="EMBL" id="JAGRQH010000010">
    <property type="protein sequence ID" value="MBR0560553.1"/>
    <property type="molecule type" value="Genomic_DNA"/>
</dbReference>
<evidence type="ECO:0000313" key="5">
    <source>
        <dbReference type="Proteomes" id="UP000677812"/>
    </source>
</evidence>
<evidence type="ECO:0000256" key="2">
    <source>
        <dbReference type="RuleBase" id="RU361220"/>
    </source>
</evidence>
<dbReference type="Gene3D" id="2.115.10.20">
    <property type="entry name" value="Glycosyl hydrolase domain, family 43"/>
    <property type="match status" value="1"/>
</dbReference>
<gene>
    <name evidence="4" type="ORF">KB213_10885</name>
</gene>
<dbReference type="SUPFAM" id="SSF75005">
    <property type="entry name" value="Arabinanase/levansucrase/invertase"/>
    <property type="match status" value="1"/>
</dbReference>
<keyword evidence="5" id="KW-1185">Reference proteome</keyword>
<proteinExistence type="inferred from homology"/>
<dbReference type="InterPro" id="IPR003469">
    <property type="entry name" value="Glyco_hydro_68"/>
</dbReference>
<comment type="similarity">
    <text evidence="1 2">Belongs to the glycosyl hydrolase 68 family.</text>
</comment>
<dbReference type="Pfam" id="PF02435">
    <property type="entry name" value="Glyco_hydro_68"/>
    <property type="match status" value="1"/>
</dbReference>
<keyword evidence="3" id="KW-0732">Signal</keyword>
<dbReference type="Proteomes" id="UP000677812">
    <property type="component" value="Unassembled WGS sequence"/>
</dbReference>
<dbReference type="InterPro" id="IPR023296">
    <property type="entry name" value="Glyco_hydro_beta-prop_sf"/>
</dbReference>
<sequence>MQHKFYSKKYILSIASTLTILPCLHAFAQDAQRPPAPGTMLIKPMPQHIPVDSGFPAPSTHTDLAHAPEENYTSKWTRADARQIKAISNPNAPIGANSLPPSLTMPTIPKDFPTTNGQVWVWDTWPLTDAAGNQYSYNGWEVIFCLTANNNAGYDFSGRHVHAQIGYFYRKAGLPASSRPASGGWIYGGNLFPDGSSAALYAGQAGINAQWSGSTRITRVGTNGIMTFYTDMLFPDNGPTDATITLANG</sequence>
<evidence type="ECO:0000256" key="1">
    <source>
        <dbReference type="ARBA" id="ARBA00006775"/>
    </source>
</evidence>
<accession>A0ABS5E9G2</accession>